<evidence type="ECO:0000256" key="3">
    <source>
        <dbReference type="ARBA" id="ARBA00023274"/>
    </source>
</evidence>
<dbReference type="Gene3D" id="1.20.5.2650">
    <property type="match status" value="1"/>
</dbReference>
<organism evidence="7 8">
    <name type="scientific">Sciurus carolinensis</name>
    <name type="common">Eastern gray squirrel</name>
    <dbReference type="NCBI Taxonomy" id="30640"/>
    <lineage>
        <taxon>Eukaryota</taxon>
        <taxon>Metazoa</taxon>
        <taxon>Chordata</taxon>
        <taxon>Craniata</taxon>
        <taxon>Vertebrata</taxon>
        <taxon>Euteleostomi</taxon>
        <taxon>Mammalia</taxon>
        <taxon>Eutheria</taxon>
        <taxon>Euarchontoglires</taxon>
        <taxon>Glires</taxon>
        <taxon>Rodentia</taxon>
        <taxon>Sciuromorpha</taxon>
        <taxon>Sciuridae</taxon>
        <taxon>Sciurinae</taxon>
        <taxon>Sciurini</taxon>
        <taxon>Sciurus</taxon>
    </lineage>
</organism>
<dbReference type="GO" id="GO:0006412">
    <property type="term" value="P:translation"/>
    <property type="evidence" value="ECO:0007669"/>
    <property type="project" value="InterPro"/>
</dbReference>
<dbReference type="AlphaFoldDB" id="A0AA41MSQ6"/>
<keyword evidence="2 7" id="KW-0689">Ribosomal protein</keyword>
<dbReference type="EMBL" id="JAATJV010294212">
    <property type="protein sequence ID" value="MBZ3877286.1"/>
    <property type="molecule type" value="Genomic_DNA"/>
</dbReference>
<dbReference type="GO" id="GO:0005840">
    <property type="term" value="C:ribosome"/>
    <property type="evidence" value="ECO:0007669"/>
    <property type="project" value="UniProtKB-KW"/>
</dbReference>
<evidence type="ECO:0000256" key="4">
    <source>
        <dbReference type="ARBA" id="ARBA00035278"/>
    </source>
</evidence>
<evidence type="ECO:0000313" key="8">
    <source>
        <dbReference type="Proteomes" id="UP001166674"/>
    </source>
</evidence>
<dbReference type="PANTHER" id="PTHR11502">
    <property type="entry name" value="40S RIBOSOMAL PROTEIN S6"/>
    <property type="match status" value="1"/>
</dbReference>
<protein>
    <recommendedName>
        <fullName evidence="4">Small ribosomal subunit protein eS6</fullName>
    </recommendedName>
    <alternativeName>
        <fullName evidence="5">40S ribosomal protein S6</fullName>
    </alternativeName>
</protein>
<evidence type="ECO:0000256" key="1">
    <source>
        <dbReference type="ARBA" id="ARBA00009312"/>
    </source>
</evidence>
<reference evidence="7" key="1">
    <citation type="submission" date="2020-03" db="EMBL/GenBank/DDBJ databases">
        <title>Studies in the Genomics of Life Span.</title>
        <authorList>
            <person name="Glass D."/>
        </authorList>
    </citation>
    <scope>NUCLEOTIDE SEQUENCE</scope>
    <source>
        <strain evidence="7">SUZIE</strain>
        <tissue evidence="7">Muscle</tissue>
    </source>
</reference>
<gene>
    <name evidence="7" type="ORF">SUZIE_142180</name>
</gene>
<evidence type="ECO:0000313" key="7">
    <source>
        <dbReference type="EMBL" id="MBZ3877286.1"/>
    </source>
</evidence>
<dbReference type="GO" id="GO:0003735">
    <property type="term" value="F:structural constituent of ribosome"/>
    <property type="evidence" value="ECO:0007669"/>
    <property type="project" value="InterPro"/>
</dbReference>
<dbReference type="InterPro" id="IPR001377">
    <property type="entry name" value="Ribosomal_eS6"/>
</dbReference>
<evidence type="ECO:0000256" key="6">
    <source>
        <dbReference type="SAM" id="Coils"/>
    </source>
</evidence>
<name>A0AA41MSQ6_SCICA</name>
<evidence type="ECO:0000256" key="5">
    <source>
        <dbReference type="ARBA" id="ARBA00035403"/>
    </source>
</evidence>
<dbReference type="GO" id="GO:1990904">
    <property type="term" value="C:ribonucleoprotein complex"/>
    <property type="evidence" value="ECO:0007669"/>
    <property type="project" value="UniProtKB-KW"/>
</dbReference>
<accession>A0AA41MSQ6</accession>
<proteinExistence type="inferred from homology"/>
<keyword evidence="3" id="KW-0687">Ribonucleoprotein</keyword>
<keyword evidence="8" id="KW-1185">Reference proteome</keyword>
<comment type="similarity">
    <text evidence="1">Belongs to the eukaryotic ribosomal protein eS6 family.</text>
</comment>
<evidence type="ECO:0000256" key="2">
    <source>
        <dbReference type="ARBA" id="ARBA00022980"/>
    </source>
</evidence>
<keyword evidence="6" id="KW-0175">Coiled coil</keyword>
<dbReference type="Proteomes" id="UP001166674">
    <property type="component" value="Unassembled WGS sequence"/>
</dbReference>
<sequence length="100" mass="11524">MISPICCQKTLTSKVKKPPRNKAPNIQCLVTPCVLLHKDRWHIALKKQRTKKNKDEAAEDAKLLAKRMKEAKEKHKDQIAKRCRLSSLRVSTSKSEFSQK</sequence>
<comment type="caution">
    <text evidence="7">The sequence shown here is derived from an EMBL/GenBank/DDBJ whole genome shotgun (WGS) entry which is preliminary data.</text>
</comment>
<feature type="coiled-coil region" evidence="6">
    <location>
        <begin position="47"/>
        <end position="81"/>
    </location>
</feature>